<name>A0A2R6RW19_9APHY</name>
<evidence type="ECO:0000256" key="4">
    <source>
        <dbReference type="SAM" id="Phobius"/>
    </source>
</evidence>
<dbReference type="InterPro" id="IPR021765">
    <property type="entry name" value="UstYa-like"/>
</dbReference>
<dbReference type="PANTHER" id="PTHR33365">
    <property type="entry name" value="YALI0B05434P"/>
    <property type="match status" value="1"/>
</dbReference>
<dbReference type="GO" id="GO:0043386">
    <property type="term" value="P:mycotoxin biosynthetic process"/>
    <property type="evidence" value="ECO:0007669"/>
    <property type="project" value="InterPro"/>
</dbReference>
<keyword evidence="4" id="KW-0812">Transmembrane</keyword>
<comment type="caution">
    <text evidence="5">The sequence shown here is derived from an EMBL/GenBank/DDBJ whole genome shotgun (WGS) entry which is preliminary data.</text>
</comment>
<keyword evidence="2" id="KW-0560">Oxidoreductase</keyword>
<accession>A0A2R6RW19</accession>
<dbReference type="EMBL" id="MLYV02000140">
    <property type="protein sequence ID" value="PSS34213.1"/>
    <property type="molecule type" value="Genomic_DNA"/>
</dbReference>
<dbReference type="GO" id="GO:0016491">
    <property type="term" value="F:oxidoreductase activity"/>
    <property type="evidence" value="ECO:0007669"/>
    <property type="project" value="UniProtKB-KW"/>
</dbReference>
<evidence type="ECO:0000313" key="5">
    <source>
        <dbReference type="EMBL" id="PSS34213.1"/>
    </source>
</evidence>
<evidence type="ECO:0000313" key="6">
    <source>
        <dbReference type="Proteomes" id="UP000186601"/>
    </source>
</evidence>
<comment type="similarity">
    <text evidence="3">Belongs to the ustYa family.</text>
</comment>
<feature type="transmembrane region" description="Helical" evidence="4">
    <location>
        <begin position="20"/>
        <end position="40"/>
    </location>
</feature>
<comment type="pathway">
    <text evidence="1">Mycotoxin biosynthesis.</text>
</comment>
<evidence type="ECO:0000256" key="3">
    <source>
        <dbReference type="ARBA" id="ARBA00035112"/>
    </source>
</evidence>
<reference evidence="5 6" key="1">
    <citation type="submission" date="2018-02" db="EMBL/GenBank/DDBJ databases">
        <title>Genome sequence of the basidiomycete white-rot fungus Phlebia centrifuga.</title>
        <authorList>
            <person name="Granchi Z."/>
            <person name="Peng M."/>
            <person name="de Vries R.P."/>
            <person name="Hilden K."/>
            <person name="Makela M.R."/>
            <person name="Grigoriev I."/>
            <person name="Riley R."/>
        </authorList>
    </citation>
    <scope>NUCLEOTIDE SEQUENCE [LARGE SCALE GENOMIC DNA]</scope>
    <source>
        <strain evidence="5 6">FBCC195</strain>
    </source>
</reference>
<keyword evidence="4" id="KW-0472">Membrane</keyword>
<gene>
    <name evidence="5" type="ORF">PHLCEN_2v1723</name>
</gene>
<dbReference type="Pfam" id="PF11807">
    <property type="entry name" value="UstYa"/>
    <property type="match status" value="1"/>
</dbReference>
<dbReference type="OrthoDB" id="3687641at2759"/>
<protein>
    <submittedName>
        <fullName evidence="5">Uncharacterized protein</fullName>
    </submittedName>
</protein>
<evidence type="ECO:0000256" key="2">
    <source>
        <dbReference type="ARBA" id="ARBA00023002"/>
    </source>
</evidence>
<organism evidence="5 6">
    <name type="scientific">Hermanssonia centrifuga</name>
    <dbReference type="NCBI Taxonomy" id="98765"/>
    <lineage>
        <taxon>Eukaryota</taxon>
        <taxon>Fungi</taxon>
        <taxon>Dikarya</taxon>
        <taxon>Basidiomycota</taxon>
        <taxon>Agaricomycotina</taxon>
        <taxon>Agaricomycetes</taxon>
        <taxon>Polyporales</taxon>
        <taxon>Meruliaceae</taxon>
        <taxon>Hermanssonia</taxon>
    </lineage>
</organism>
<keyword evidence="4" id="KW-1133">Transmembrane helix</keyword>
<dbReference type="AlphaFoldDB" id="A0A2R6RW19"/>
<evidence type="ECO:0000256" key="1">
    <source>
        <dbReference type="ARBA" id="ARBA00004685"/>
    </source>
</evidence>
<sequence length="240" mass="27233">MRLSFSNDPSHASALSSRIILVASGALVLSGVLQFATAWVQRHQREVPCSCGTSLPTSPNFEEEYTWLGDDYPPYLPLDLGEPVALTLENSRHFQLDSPDADDEWQTVYPGPNNGFLRLGPHRRFFGISLYHQMHCLESLRQAVNGKSHHHHRSLVEHRELYKRGPQHTSHCLNYLRQTLLCAADLTLEPEIAEGVQNVGQGLAVTHVCRDWSKVHEYVKKNGEDWKEWWASQRANKTGS</sequence>
<dbReference type="STRING" id="98765.A0A2R6RW19"/>
<dbReference type="PANTHER" id="PTHR33365:SF11">
    <property type="entry name" value="TAT PATHWAY SIGNAL SEQUENCE"/>
    <property type="match status" value="1"/>
</dbReference>
<keyword evidence="6" id="KW-1185">Reference proteome</keyword>
<proteinExistence type="inferred from homology"/>
<dbReference type="Proteomes" id="UP000186601">
    <property type="component" value="Unassembled WGS sequence"/>
</dbReference>